<proteinExistence type="predicted"/>
<evidence type="ECO:0000256" key="2">
    <source>
        <dbReference type="SAM" id="SignalP"/>
    </source>
</evidence>
<gene>
    <name evidence="3" type="ORF">E2C01_078424</name>
</gene>
<accession>A0A5B7INT3</accession>
<evidence type="ECO:0000313" key="4">
    <source>
        <dbReference type="Proteomes" id="UP000324222"/>
    </source>
</evidence>
<organism evidence="3 4">
    <name type="scientific">Portunus trituberculatus</name>
    <name type="common">Swimming crab</name>
    <name type="synonym">Neptunus trituberculatus</name>
    <dbReference type="NCBI Taxonomy" id="210409"/>
    <lineage>
        <taxon>Eukaryota</taxon>
        <taxon>Metazoa</taxon>
        <taxon>Ecdysozoa</taxon>
        <taxon>Arthropoda</taxon>
        <taxon>Crustacea</taxon>
        <taxon>Multicrustacea</taxon>
        <taxon>Malacostraca</taxon>
        <taxon>Eumalacostraca</taxon>
        <taxon>Eucarida</taxon>
        <taxon>Decapoda</taxon>
        <taxon>Pleocyemata</taxon>
        <taxon>Brachyura</taxon>
        <taxon>Eubrachyura</taxon>
        <taxon>Portunoidea</taxon>
        <taxon>Portunidae</taxon>
        <taxon>Portuninae</taxon>
        <taxon>Portunus</taxon>
    </lineage>
</organism>
<feature type="region of interest" description="Disordered" evidence="1">
    <location>
        <begin position="88"/>
        <end position="119"/>
    </location>
</feature>
<reference evidence="3 4" key="1">
    <citation type="submission" date="2019-05" db="EMBL/GenBank/DDBJ databases">
        <title>Another draft genome of Portunus trituberculatus and its Hox gene families provides insights of decapod evolution.</title>
        <authorList>
            <person name="Jeong J.-H."/>
            <person name="Song I."/>
            <person name="Kim S."/>
            <person name="Choi T."/>
            <person name="Kim D."/>
            <person name="Ryu S."/>
            <person name="Kim W."/>
        </authorList>
    </citation>
    <scope>NUCLEOTIDE SEQUENCE [LARGE SCALE GENOMIC DNA]</scope>
    <source>
        <tissue evidence="3">Muscle</tissue>
    </source>
</reference>
<comment type="caution">
    <text evidence="3">The sequence shown here is derived from an EMBL/GenBank/DDBJ whole genome shotgun (WGS) entry which is preliminary data.</text>
</comment>
<protein>
    <submittedName>
        <fullName evidence="3">Uncharacterized protein</fullName>
    </submittedName>
</protein>
<evidence type="ECO:0000256" key="1">
    <source>
        <dbReference type="SAM" id="MobiDB-lite"/>
    </source>
</evidence>
<dbReference type="Proteomes" id="UP000324222">
    <property type="component" value="Unassembled WGS sequence"/>
</dbReference>
<name>A0A5B7INT3_PORTR</name>
<keyword evidence="4" id="KW-1185">Reference proteome</keyword>
<evidence type="ECO:0000313" key="3">
    <source>
        <dbReference type="EMBL" id="MPC83709.1"/>
    </source>
</evidence>
<sequence>MPYSTVHFHLSSLLPACLLSLFRNNQAYDVPDLSLLPWLLAFMHKESSSSPYHPTYLVSRGDHKLYSYASPSPLPAVLHVSHSDTNTITTTATSLPRPTNPQIPSREVCSSVPADKRPL</sequence>
<feature type="compositionally biased region" description="Polar residues" evidence="1">
    <location>
        <begin position="94"/>
        <end position="103"/>
    </location>
</feature>
<feature type="signal peptide" evidence="2">
    <location>
        <begin position="1"/>
        <end position="27"/>
    </location>
</feature>
<feature type="chain" id="PRO_5023077257" evidence="2">
    <location>
        <begin position="28"/>
        <end position="119"/>
    </location>
</feature>
<keyword evidence="2" id="KW-0732">Signal</keyword>
<dbReference type="AlphaFoldDB" id="A0A5B7INT3"/>
<dbReference type="EMBL" id="VSRR010063234">
    <property type="protein sequence ID" value="MPC83709.1"/>
    <property type="molecule type" value="Genomic_DNA"/>
</dbReference>